<dbReference type="AlphaFoldDB" id="A0A662ZHV6"/>
<evidence type="ECO:0000313" key="2">
    <source>
        <dbReference type="EMBL" id="SFP03978.1"/>
    </source>
</evidence>
<name>A0A662ZHV6_9GAMM</name>
<gene>
    <name evidence="2" type="ORF">SAMN02910344_00271</name>
</gene>
<evidence type="ECO:0000256" key="1">
    <source>
        <dbReference type="SAM" id="MobiDB-lite"/>
    </source>
</evidence>
<accession>A0A662ZHV6</accession>
<proteinExistence type="predicted"/>
<keyword evidence="3" id="KW-1185">Reference proteome</keyword>
<reference evidence="2 3" key="1">
    <citation type="submission" date="2016-10" db="EMBL/GenBank/DDBJ databases">
        <authorList>
            <person name="Varghese N."/>
            <person name="Submissions S."/>
        </authorList>
    </citation>
    <scope>NUCLEOTIDE SEQUENCE [LARGE SCALE GENOMIC DNA]</scope>
    <source>
        <strain evidence="2 3">DSM 1361</strain>
    </source>
</reference>
<feature type="region of interest" description="Disordered" evidence="1">
    <location>
        <begin position="197"/>
        <end position="220"/>
    </location>
</feature>
<dbReference type="EMBL" id="FOXF01000003">
    <property type="protein sequence ID" value="SFP03978.1"/>
    <property type="molecule type" value="Genomic_DNA"/>
</dbReference>
<organism evidence="2 3">
    <name type="scientific">Ruminobacter amylophilus</name>
    <dbReference type="NCBI Taxonomy" id="867"/>
    <lineage>
        <taxon>Bacteria</taxon>
        <taxon>Pseudomonadati</taxon>
        <taxon>Pseudomonadota</taxon>
        <taxon>Gammaproteobacteria</taxon>
        <taxon>Aeromonadales</taxon>
        <taxon>Succinivibrionaceae</taxon>
        <taxon>Ruminobacter</taxon>
    </lineage>
</organism>
<dbReference type="Proteomes" id="UP000243745">
    <property type="component" value="Unassembled WGS sequence"/>
</dbReference>
<sequence>MTYQKEKTKAYATSQIERNITLSLEKPQIIMTRSFSHIRKVLYFVATQMPLPTLKIEDSIKQSMQKFINDTWMEVENYYSEIENEYADKYKEKQLPSDSYLCVKSSSEKEFKLMVNCPAVSRFINLIVRYDILLKKIDYYWLTGHLDDVARLQISKLLDNKLGKLISNISIVSKALITKQFNALGFGGTADLRNEEIAMETKDSEAENDDEISPEDQSAA</sequence>
<evidence type="ECO:0008006" key="4">
    <source>
        <dbReference type="Google" id="ProtNLM"/>
    </source>
</evidence>
<evidence type="ECO:0000313" key="3">
    <source>
        <dbReference type="Proteomes" id="UP000243745"/>
    </source>
</evidence>
<protein>
    <recommendedName>
        <fullName evidence="4">Integrating conjugative element protein, PFL_4669 family</fullName>
    </recommendedName>
</protein>